<comment type="caution">
    <text evidence="1">The sequence shown here is derived from an EMBL/GenBank/DDBJ whole genome shotgun (WGS) entry which is preliminary data.</text>
</comment>
<sequence>SITEIIKMFGQKEFTSYGVRLLIEHEKLSKFSKIPVLAHIIREIQLRYKERNKRTNTTIEDALKKDWEYILSNNYMPS</sequence>
<dbReference type="Proteomes" id="UP001171751">
    <property type="component" value="Unassembled WGS sequence"/>
</dbReference>
<protein>
    <submittedName>
        <fullName evidence="1">Uncharacterized protein</fullName>
    </submittedName>
</protein>
<name>A0AA43ZSM7_9LACT</name>
<proteinExistence type="predicted"/>
<evidence type="ECO:0000313" key="1">
    <source>
        <dbReference type="EMBL" id="MDO5457994.1"/>
    </source>
</evidence>
<evidence type="ECO:0000313" key="2">
    <source>
        <dbReference type="Proteomes" id="UP001171751"/>
    </source>
</evidence>
<reference evidence="1" key="1">
    <citation type="submission" date="2023-07" db="EMBL/GenBank/DDBJ databases">
        <title>Between Cages and Wild: Unraveling the Impact of Captivity on Animal Microbiomes and Antimicrobial Resistance.</title>
        <authorList>
            <person name="Schmartz G.P."/>
            <person name="Rehner J."/>
            <person name="Schuff M.J."/>
            <person name="Becker S.L."/>
            <person name="Kravczyk M."/>
            <person name="Gurevich A."/>
            <person name="Francke R."/>
            <person name="Mueller R."/>
            <person name="Keller V."/>
            <person name="Keller A."/>
        </authorList>
    </citation>
    <scope>NUCLEOTIDE SEQUENCE</scope>
    <source>
        <strain evidence="1">S39M_St_73</strain>
    </source>
</reference>
<keyword evidence="2" id="KW-1185">Reference proteome</keyword>
<dbReference type="AlphaFoldDB" id="A0AA43ZSM7"/>
<feature type="non-terminal residue" evidence="1">
    <location>
        <position position="1"/>
    </location>
</feature>
<dbReference type="EMBL" id="JAUNQW010000055">
    <property type="protein sequence ID" value="MDO5457994.1"/>
    <property type="molecule type" value="Genomic_DNA"/>
</dbReference>
<organism evidence="1 2">
    <name type="scientific">Atopococcus tabaci</name>
    <dbReference type="NCBI Taxonomy" id="269774"/>
    <lineage>
        <taxon>Bacteria</taxon>
        <taxon>Bacillati</taxon>
        <taxon>Bacillota</taxon>
        <taxon>Bacilli</taxon>
        <taxon>Lactobacillales</taxon>
        <taxon>Carnobacteriaceae</taxon>
        <taxon>Atopococcus</taxon>
    </lineage>
</organism>
<accession>A0AA43ZSM7</accession>
<gene>
    <name evidence="1" type="ORF">Q4F26_06560</name>
</gene>